<organism evidence="1 2">
    <name type="scientific">Allotamlana fucoidanivorans</name>
    <dbReference type="NCBI Taxonomy" id="2583814"/>
    <lineage>
        <taxon>Bacteria</taxon>
        <taxon>Pseudomonadati</taxon>
        <taxon>Bacteroidota</taxon>
        <taxon>Flavobacteriia</taxon>
        <taxon>Flavobacteriales</taxon>
        <taxon>Flavobacteriaceae</taxon>
        <taxon>Allotamlana</taxon>
    </lineage>
</organism>
<dbReference type="EMBL" id="VDCS01000003">
    <property type="protein sequence ID" value="TNJ46092.1"/>
    <property type="molecule type" value="Genomic_DNA"/>
</dbReference>
<dbReference type="Pfam" id="PF08843">
    <property type="entry name" value="AbiEii"/>
    <property type="match status" value="1"/>
</dbReference>
<evidence type="ECO:0000313" key="2">
    <source>
        <dbReference type="Proteomes" id="UP000308713"/>
    </source>
</evidence>
<evidence type="ECO:0000313" key="1">
    <source>
        <dbReference type="EMBL" id="TNJ46092.1"/>
    </source>
</evidence>
<dbReference type="GO" id="GO:0016740">
    <property type="term" value="F:transferase activity"/>
    <property type="evidence" value="ECO:0007669"/>
    <property type="project" value="UniProtKB-KW"/>
</dbReference>
<proteinExistence type="predicted"/>
<dbReference type="OrthoDB" id="9796281at2"/>
<protein>
    <submittedName>
        <fullName evidence="1">Nucleotidyl transferase AbiEii/AbiGii toxin family protein</fullName>
    </submittedName>
</protein>
<dbReference type="Proteomes" id="UP000308713">
    <property type="component" value="Unassembled WGS sequence"/>
</dbReference>
<gene>
    <name evidence="1" type="ORF">FGF67_03620</name>
</gene>
<dbReference type="InterPro" id="IPR014942">
    <property type="entry name" value="AbiEii"/>
</dbReference>
<accession>A0A5C4SP94</accession>
<reference evidence="1 2" key="1">
    <citation type="submission" date="2019-05" db="EMBL/GenBank/DDBJ databases">
        <title>Tamlana fucoidanivorans sp. nov., isolated from the surface of algae collected from Fujian province in China.</title>
        <authorList>
            <person name="Li J."/>
        </authorList>
    </citation>
    <scope>NUCLEOTIDE SEQUENCE [LARGE SCALE GENOMIC DNA]</scope>
    <source>
        <strain evidence="1 2">CW2-9</strain>
    </source>
</reference>
<dbReference type="AlphaFoldDB" id="A0A5C4SP94"/>
<sequence>MLYYNTVNKLLHDSLLKLMASEVFNDFRLVGGTALSLQIGHRASIDIDLFSDARYGSIDFKQIDTYLGSNFKYVDYPKNIEPGLGKAYFIGTDQTNSLKLDVFYTDSYIQPPIIEDGIRLATIEEVIAMKLDIIQRGGRKKDFWDLHELLNTYNIEQMLKLHEQRYPYNHDRELILKNFVDFDLADNDFDPICYFGKHWAFIKEDITDKLERFKSR</sequence>
<name>A0A5C4SP94_9FLAO</name>
<keyword evidence="2" id="KW-1185">Reference proteome</keyword>
<keyword evidence="1" id="KW-0808">Transferase</keyword>
<comment type="caution">
    <text evidence="1">The sequence shown here is derived from an EMBL/GenBank/DDBJ whole genome shotgun (WGS) entry which is preliminary data.</text>
</comment>